<evidence type="ECO:0000313" key="8">
    <source>
        <dbReference type="EMBL" id="STO97438.1"/>
    </source>
</evidence>
<evidence type="ECO:0000256" key="1">
    <source>
        <dbReference type="ARBA" id="ARBA00004370"/>
    </source>
</evidence>
<dbReference type="InterPro" id="IPR045063">
    <property type="entry name" value="Dynamin_N"/>
</dbReference>
<keyword evidence="2" id="KW-0547">Nucleotide-binding</keyword>
<dbReference type="AlphaFoldDB" id="A0A377J4Z8"/>
<sequence length="745" mass="83413">MDTNQTIIHKLESIDSIVAKNFDRLEKSARDSKRELDLGTGAELQAEIAKISNTERLMKIGIVGRVKAGKSSLLNAIVFDGKNILPKAATPMTAALTELKWGQSYGAEIEFFTPQDVENIKKEAQQYDRELESATKAEIENAKSRLQSKLLPEAEIESKARQKVEREMSKSPLAASKDQYARIQACGINTADLQAKEITFDSLEILQSQLEDYVGADGRYMPLTKSVKISLPLESLQNVEIVDTPGVNDPVVSREERTRKILKECDVIFIVSPAGQFMSSEDMELMDRITQKNGIRELFVVASKVDSELHGSERDRAGGVMTKALDNLKNSLGTHLSDTLQKLKADRPEIGTAYDSLITQKQERVLHSAGIAFSIKANLGDTHDESKLDESEAHALKLLRESYPDNFSSQASLEANLDLISNIKTIESKLADVAMRKEEIAREKIESFLAQKAVNIDKYASDLIQNVSDHIKEIEETDVEQLKQQQKQIARLKDNAISDIDECFEDLRRDFINELENALHNELAQYFSKARNATNDAEGTETETCEVSTSKWIKPWTWGSSRTETRTYTTVRAGAVRSSLDDLVAMVENSIRDMGHKSIRSFKAELNGNLIRTLRESVEQNGGSDDDININKLRSILRGIINALQFPDMTYSDKPLPSGSGTLKDYSAERFLEEAQEFIQSLQKTTRSDIKEHCKQMANKLANINIGNELFSELQAQIAQLAKDIDYKALALSELQAIKKQLQEI</sequence>
<reference evidence="8 9" key="1">
    <citation type="submission" date="2018-06" db="EMBL/GenBank/DDBJ databases">
        <authorList>
            <consortium name="Pathogen Informatics"/>
            <person name="Doyle S."/>
        </authorList>
    </citation>
    <scope>NUCLEOTIDE SEQUENCE [LARGE SCALE GENOMIC DNA]</scope>
    <source>
        <strain evidence="8 9">NCTC12410</strain>
    </source>
</reference>
<dbReference type="InterPro" id="IPR027094">
    <property type="entry name" value="Mitofusin_fam"/>
</dbReference>
<dbReference type="EMBL" id="UGHV01000001">
    <property type="protein sequence ID" value="STO97438.1"/>
    <property type="molecule type" value="Genomic_DNA"/>
</dbReference>
<feature type="domain" description="Dynamin N-terminal" evidence="7">
    <location>
        <begin position="60"/>
        <end position="301"/>
    </location>
</feature>
<dbReference type="OrthoDB" id="1100581at2"/>
<organism evidence="8 9">
    <name type="scientific">Helicobacter canis</name>
    <dbReference type="NCBI Taxonomy" id="29419"/>
    <lineage>
        <taxon>Bacteria</taxon>
        <taxon>Pseudomonadati</taxon>
        <taxon>Campylobacterota</taxon>
        <taxon>Epsilonproteobacteria</taxon>
        <taxon>Campylobacterales</taxon>
        <taxon>Helicobacteraceae</taxon>
        <taxon>Helicobacter</taxon>
    </lineage>
</organism>
<accession>A0A377J4Z8</accession>
<evidence type="ECO:0000256" key="3">
    <source>
        <dbReference type="ARBA" id="ARBA00022801"/>
    </source>
</evidence>
<dbReference type="InterPro" id="IPR027417">
    <property type="entry name" value="P-loop_NTPase"/>
</dbReference>
<dbReference type="Pfam" id="PF00350">
    <property type="entry name" value="Dynamin_N"/>
    <property type="match status" value="1"/>
</dbReference>
<dbReference type="SUPFAM" id="SSF52540">
    <property type="entry name" value="P-loop containing nucleoside triphosphate hydrolases"/>
    <property type="match status" value="1"/>
</dbReference>
<dbReference type="PANTHER" id="PTHR10465">
    <property type="entry name" value="TRANSMEMBRANE GTPASE FZO1"/>
    <property type="match status" value="1"/>
</dbReference>
<proteinExistence type="predicted"/>
<dbReference type="PANTHER" id="PTHR10465:SF0">
    <property type="entry name" value="SARCALUMENIN"/>
    <property type="match status" value="1"/>
</dbReference>
<dbReference type="GO" id="GO:0016020">
    <property type="term" value="C:membrane"/>
    <property type="evidence" value="ECO:0007669"/>
    <property type="project" value="UniProtKB-SubCell"/>
</dbReference>
<dbReference type="RefSeq" id="WP_115011672.1">
    <property type="nucleotide sequence ID" value="NZ_UGHV01000001.1"/>
</dbReference>
<evidence type="ECO:0000313" key="9">
    <source>
        <dbReference type="Proteomes" id="UP000254841"/>
    </source>
</evidence>
<comment type="subcellular location">
    <subcellularLocation>
        <location evidence="1">Membrane</location>
    </subcellularLocation>
</comment>
<name>A0A377J4Z8_9HELI</name>
<dbReference type="GO" id="GO:0005525">
    <property type="term" value="F:GTP binding"/>
    <property type="evidence" value="ECO:0007669"/>
    <property type="project" value="UniProtKB-KW"/>
</dbReference>
<dbReference type="GO" id="GO:0003924">
    <property type="term" value="F:GTPase activity"/>
    <property type="evidence" value="ECO:0007669"/>
    <property type="project" value="InterPro"/>
</dbReference>
<feature type="coiled-coil region" evidence="6">
    <location>
        <begin position="475"/>
        <end position="502"/>
    </location>
</feature>
<evidence type="ECO:0000256" key="2">
    <source>
        <dbReference type="ARBA" id="ARBA00022741"/>
    </source>
</evidence>
<keyword evidence="4" id="KW-0342">GTP-binding</keyword>
<evidence type="ECO:0000259" key="7">
    <source>
        <dbReference type="Pfam" id="PF00350"/>
    </source>
</evidence>
<evidence type="ECO:0000256" key="6">
    <source>
        <dbReference type="SAM" id="Coils"/>
    </source>
</evidence>
<gene>
    <name evidence="8" type="ORF">NCTC12410_01269</name>
</gene>
<dbReference type="Gene3D" id="3.40.50.300">
    <property type="entry name" value="P-loop containing nucleotide triphosphate hydrolases"/>
    <property type="match status" value="1"/>
</dbReference>
<evidence type="ECO:0000256" key="5">
    <source>
        <dbReference type="ARBA" id="ARBA00023136"/>
    </source>
</evidence>
<keyword evidence="5" id="KW-0472">Membrane</keyword>
<protein>
    <submittedName>
        <fullName evidence="8">Putative tRNA modification GTPase TrmE</fullName>
    </submittedName>
</protein>
<keyword evidence="6" id="KW-0175">Coiled coil</keyword>
<keyword evidence="3" id="KW-0378">Hydrolase</keyword>
<dbReference type="Proteomes" id="UP000254841">
    <property type="component" value="Unassembled WGS sequence"/>
</dbReference>
<evidence type="ECO:0000256" key="4">
    <source>
        <dbReference type="ARBA" id="ARBA00023134"/>
    </source>
</evidence>